<evidence type="ECO:0000256" key="4">
    <source>
        <dbReference type="ARBA" id="ARBA00023136"/>
    </source>
</evidence>
<dbReference type="Gene3D" id="1.20.120.350">
    <property type="entry name" value="Voltage-gated potassium channels. Chain C"/>
    <property type="match status" value="1"/>
</dbReference>
<evidence type="ECO:0000256" key="3">
    <source>
        <dbReference type="ARBA" id="ARBA00022989"/>
    </source>
</evidence>
<reference evidence="6 7" key="1">
    <citation type="submission" date="2014-07" db="EMBL/GenBank/DDBJ databases">
        <title>Comparative analysis of Nitrosococcus oceani genome inventories of strains from Pacific and Atlantic gyres.</title>
        <authorList>
            <person name="Lim C.K."/>
            <person name="Wang L."/>
            <person name="Sayavedra-Soto L.A."/>
            <person name="Klotz M.G."/>
        </authorList>
    </citation>
    <scope>NUCLEOTIDE SEQUENCE [LARGE SCALE GENOMIC DNA]</scope>
    <source>
        <strain evidence="6 7">C-27</strain>
    </source>
</reference>
<keyword evidence="2 5" id="KW-0812">Transmembrane</keyword>
<evidence type="ECO:0000313" key="6">
    <source>
        <dbReference type="EMBL" id="KFI20139.1"/>
    </source>
</evidence>
<name>A0A0E2Z3Q4_9GAMM</name>
<sequence length="87" mass="9751">MANGAILGLEIALSLESERGYYLKLSNQVIIIVFIVEAAFKMYAAMLYYRRYFGNGWGPSNFFCNFFANLCDGAIYHYCPSSAPIIG</sequence>
<evidence type="ECO:0000256" key="5">
    <source>
        <dbReference type="SAM" id="Phobius"/>
    </source>
</evidence>
<dbReference type="EMBL" id="JPGN01000027">
    <property type="protein sequence ID" value="KFI20139.1"/>
    <property type="molecule type" value="Genomic_DNA"/>
</dbReference>
<comment type="caution">
    <text evidence="6">The sequence shown here is derived from an EMBL/GenBank/DDBJ whole genome shotgun (WGS) entry which is preliminary data.</text>
</comment>
<evidence type="ECO:0000313" key="7">
    <source>
        <dbReference type="Proteomes" id="UP000028839"/>
    </source>
</evidence>
<evidence type="ECO:0000256" key="1">
    <source>
        <dbReference type="ARBA" id="ARBA00004141"/>
    </source>
</evidence>
<keyword evidence="4 5" id="KW-0472">Membrane</keyword>
<comment type="subcellular location">
    <subcellularLocation>
        <location evidence="1">Membrane</location>
        <topology evidence="1">Multi-pass membrane protein</topology>
    </subcellularLocation>
</comment>
<dbReference type="AlphaFoldDB" id="A0A0E2Z3Q4"/>
<dbReference type="Proteomes" id="UP000028839">
    <property type="component" value="Unassembled WGS sequence"/>
</dbReference>
<dbReference type="OrthoDB" id="5297065at2"/>
<accession>A0A0E2Z3Q4</accession>
<keyword evidence="3 5" id="KW-1133">Transmembrane helix</keyword>
<gene>
    <name evidence="6" type="ORF">IB75_04780</name>
</gene>
<dbReference type="GO" id="GO:0016020">
    <property type="term" value="C:membrane"/>
    <property type="evidence" value="ECO:0007669"/>
    <property type="project" value="UniProtKB-SubCell"/>
</dbReference>
<protein>
    <submittedName>
        <fullName evidence="6">Uncharacterized protein</fullName>
    </submittedName>
</protein>
<organism evidence="6 7">
    <name type="scientific">Nitrosococcus oceani C-27</name>
    <dbReference type="NCBI Taxonomy" id="314279"/>
    <lineage>
        <taxon>Bacteria</taxon>
        <taxon>Pseudomonadati</taxon>
        <taxon>Pseudomonadota</taxon>
        <taxon>Gammaproteobacteria</taxon>
        <taxon>Chromatiales</taxon>
        <taxon>Chromatiaceae</taxon>
        <taxon>Nitrosococcus</taxon>
    </lineage>
</organism>
<proteinExistence type="predicted"/>
<dbReference type="InterPro" id="IPR027359">
    <property type="entry name" value="Volt_channel_dom_sf"/>
</dbReference>
<feature type="transmembrane region" description="Helical" evidence="5">
    <location>
        <begin position="29"/>
        <end position="49"/>
    </location>
</feature>
<evidence type="ECO:0000256" key="2">
    <source>
        <dbReference type="ARBA" id="ARBA00022692"/>
    </source>
</evidence>
<dbReference type="HOGENOM" id="CLU_2480181_0_0_6"/>